<name>A0A0E4GXX4_MYCLN</name>
<keyword evidence="1" id="KW-0472">Membrane</keyword>
<proteinExistence type="predicted"/>
<dbReference type="STRING" id="141349.BN1232_02632"/>
<feature type="transmembrane region" description="Helical" evidence="1">
    <location>
        <begin position="105"/>
        <end position="125"/>
    </location>
</feature>
<keyword evidence="1" id="KW-0812">Transmembrane</keyword>
<accession>A0A0E4GXX4</accession>
<sequence>MNLRRDRQEPLSDIVIELDEPADLFAVDERALLSGAHRIDSGMDELVELMLAQKRHSNVQRIVLDITGECSEELAATLESSVRRYCALAVRRADRQHDLIWRQGMRSLISGSVLFVAGIALSYIFTRPMVGELAGELLGNGVFLVVAWVGLWYPLDVLFIAREQAKRESRVFAMMLAMPVVVRTHAGKVPVEHLPGFTPSGGRRTTRLRDTHIHLRGAPPTGSPGPS</sequence>
<dbReference type="EMBL" id="CTEE01000001">
    <property type="protein sequence ID" value="CQD13388.1"/>
    <property type="molecule type" value="Genomic_DNA"/>
</dbReference>
<dbReference type="Proteomes" id="UP000199251">
    <property type="component" value="Unassembled WGS sequence"/>
</dbReference>
<evidence type="ECO:0000313" key="2">
    <source>
        <dbReference type="EMBL" id="CQD13388.1"/>
    </source>
</evidence>
<dbReference type="RefSeq" id="WP_090601698.1">
    <property type="nucleotide sequence ID" value="NZ_CTEE01000001.1"/>
</dbReference>
<dbReference type="OrthoDB" id="4700395at2"/>
<dbReference type="AlphaFoldDB" id="A0A0E4GXX4"/>
<evidence type="ECO:0000256" key="1">
    <source>
        <dbReference type="SAM" id="Phobius"/>
    </source>
</evidence>
<gene>
    <name evidence="2" type="ORF">BN1232_02632</name>
</gene>
<evidence type="ECO:0008006" key="4">
    <source>
        <dbReference type="Google" id="ProtNLM"/>
    </source>
</evidence>
<keyword evidence="1" id="KW-1133">Transmembrane helix</keyword>
<organism evidence="2 3">
    <name type="scientific">Mycobacterium lentiflavum</name>
    <dbReference type="NCBI Taxonomy" id="141349"/>
    <lineage>
        <taxon>Bacteria</taxon>
        <taxon>Bacillati</taxon>
        <taxon>Actinomycetota</taxon>
        <taxon>Actinomycetes</taxon>
        <taxon>Mycobacteriales</taxon>
        <taxon>Mycobacteriaceae</taxon>
        <taxon>Mycobacterium</taxon>
        <taxon>Mycobacterium simiae complex</taxon>
    </lineage>
</organism>
<evidence type="ECO:0000313" key="3">
    <source>
        <dbReference type="Proteomes" id="UP000199251"/>
    </source>
</evidence>
<feature type="transmembrane region" description="Helical" evidence="1">
    <location>
        <begin position="137"/>
        <end position="161"/>
    </location>
</feature>
<reference evidence="2 3" key="1">
    <citation type="submission" date="2015-03" db="EMBL/GenBank/DDBJ databases">
        <authorList>
            <person name="Urmite Genomes"/>
        </authorList>
    </citation>
    <scope>NUCLEOTIDE SEQUENCE [LARGE SCALE GENOMIC DNA]</scope>
    <source>
        <strain evidence="2 3">CSUR P1491</strain>
    </source>
</reference>
<protein>
    <recommendedName>
        <fullName evidence="4">Transmembrane protein</fullName>
    </recommendedName>
</protein>